<evidence type="ECO:0000313" key="11">
    <source>
        <dbReference type="EMBL" id="KAJ4451869.1"/>
    </source>
</evidence>
<dbReference type="Gene3D" id="3.90.550.10">
    <property type="entry name" value="Spore Coat Polysaccharide Biosynthesis Protein SpsA, Chain A"/>
    <property type="match status" value="1"/>
</dbReference>
<dbReference type="PANTHER" id="PTHR12369:SF45">
    <property type="entry name" value="HEXOSYLTRANSFERASE"/>
    <property type="match status" value="1"/>
</dbReference>
<dbReference type="InterPro" id="IPR008428">
    <property type="entry name" value="Chond_GalNAc"/>
</dbReference>
<sequence length="448" mass="50327">MSPTEKGNGIGPSVLGSQQLQDTPTLNFNLTSSSSSSMQGISGVGSGDCVSYIRRQLSLAEISRGLPLNNEYELIAFSHFTFSRVYPVDLGLGKRVVEKPIGFKRKDLLEALVKALESLNKNVTTPSPLTNNNHHNQNSKNSPNRYTLDDFLEGLYRSEPTTGTQYEMYFRTKNINTNNKSHMDQVPSVNGVTKVILMRPFAPLQTISTETLPVAKDKELIHIILPLSGRTATFQSFMDKFVKIALKNDRRVHLTVVYFGEEGLAEARGIMSRVLMTKNSGGNSNNLRLLALNETFSRGKGLRVGAERDWDQQGLSNSPLSSRHNGDVLLFMCDVDVVFSARFLDRCRWNTEPGRKVYYPVVFSLYNPHVVYTLQGKEVPPETDQLVISRDTGFWRDFGYGMTCQYSNRKELVGSLAEELQPTERCIGKKGERKKSLGQKKISDERRH</sequence>
<comment type="similarity">
    <text evidence="2 9">Belongs to the chondroitin N-acetylgalactosaminyltransferase family.</text>
</comment>
<keyword evidence="7 9" id="KW-0333">Golgi apparatus</keyword>
<evidence type="ECO:0000256" key="10">
    <source>
        <dbReference type="SAM" id="MobiDB-lite"/>
    </source>
</evidence>
<evidence type="ECO:0000256" key="4">
    <source>
        <dbReference type="ARBA" id="ARBA00022692"/>
    </source>
</evidence>
<evidence type="ECO:0000313" key="12">
    <source>
        <dbReference type="Proteomes" id="UP001148838"/>
    </source>
</evidence>
<name>A0ABQ8TYQ2_PERAM</name>
<feature type="region of interest" description="Disordered" evidence="10">
    <location>
        <begin position="122"/>
        <end position="145"/>
    </location>
</feature>
<evidence type="ECO:0000256" key="5">
    <source>
        <dbReference type="ARBA" id="ARBA00022968"/>
    </source>
</evidence>
<keyword evidence="6" id="KW-1133">Transmembrane helix</keyword>
<feature type="compositionally biased region" description="Low complexity" evidence="10">
    <location>
        <begin position="131"/>
        <end position="144"/>
    </location>
</feature>
<dbReference type="EC" id="2.4.1.-" evidence="9"/>
<dbReference type="Pfam" id="PF05679">
    <property type="entry name" value="CHGN"/>
    <property type="match status" value="1"/>
</dbReference>
<keyword evidence="12" id="KW-1185">Reference proteome</keyword>
<comment type="caution">
    <text evidence="11">The sequence shown here is derived from an EMBL/GenBank/DDBJ whole genome shotgun (WGS) entry which is preliminary data.</text>
</comment>
<dbReference type="InterPro" id="IPR051227">
    <property type="entry name" value="CS_glycosyltransferase"/>
</dbReference>
<evidence type="ECO:0000256" key="9">
    <source>
        <dbReference type="RuleBase" id="RU364016"/>
    </source>
</evidence>
<comment type="subcellular location">
    <subcellularLocation>
        <location evidence="1 9">Golgi apparatus</location>
        <location evidence="1 9">Golgi stack membrane</location>
        <topology evidence="1 9">Single-pass type II membrane protein</topology>
    </subcellularLocation>
</comment>
<keyword evidence="8" id="KW-0472">Membrane</keyword>
<feature type="region of interest" description="Disordered" evidence="10">
    <location>
        <begin position="427"/>
        <end position="448"/>
    </location>
</feature>
<dbReference type="EMBL" id="JAJSOF020000001">
    <property type="protein sequence ID" value="KAJ4451869.1"/>
    <property type="molecule type" value="Genomic_DNA"/>
</dbReference>
<evidence type="ECO:0000256" key="3">
    <source>
        <dbReference type="ARBA" id="ARBA00022679"/>
    </source>
</evidence>
<evidence type="ECO:0000256" key="1">
    <source>
        <dbReference type="ARBA" id="ARBA00004447"/>
    </source>
</evidence>
<dbReference type="PANTHER" id="PTHR12369">
    <property type="entry name" value="CHONDROITIN SYNTHASE"/>
    <property type="match status" value="1"/>
</dbReference>
<reference evidence="11 12" key="1">
    <citation type="journal article" date="2022" name="Allergy">
        <title>Genome assembly and annotation of Periplaneta americana reveal a comprehensive cockroach allergen profile.</title>
        <authorList>
            <person name="Wang L."/>
            <person name="Xiong Q."/>
            <person name="Saelim N."/>
            <person name="Wang L."/>
            <person name="Nong W."/>
            <person name="Wan A.T."/>
            <person name="Shi M."/>
            <person name="Liu X."/>
            <person name="Cao Q."/>
            <person name="Hui J.H.L."/>
            <person name="Sookrung N."/>
            <person name="Leung T.F."/>
            <person name="Tungtrongchitr A."/>
            <person name="Tsui S.K.W."/>
        </authorList>
    </citation>
    <scope>NUCLEOTIDE SEQUENCE [LARGE SCALE GENOMIC DNA]</scope>
    <source>
        <strain evidence="11">PWHHKU_190912</strain>
    </source>
</reference>
<keyword evidence="3 9" id="KW-0808">Transferase</keyword>
<evidence type="ECO:0000256" key="6">
    <source>
        <dbReference type="ARBA" id="ARBA00022989"/>
    </source>
</evidence>
<protein>
    <recommendedName>
        <fullName evidence="9">Hexosyltransferase</fullName>
        <ecNumber evidence="9">2.4.1.-</ecNumber>
    </recommendedName>
</protein>
<evidence type="ECO:0000256" key="2">
    <source>
        <dbReference type="ARBA" id="ARBA00009239"/>
    </source>
</evidence>
<keyword evidence="4" id="KW-0812">Transmembrane</keyword>
<keyword evidence="5 9" id="KW-0735">Signal-anchor</keyword>
<evidence type="ECO:0000256" key="7">
    <source>
        <dbReference type="ARBA" id="ARBA00023034"/>
    </source>
</evidence>
<dbReference type="Proteomes" id="UP001148838">
    <property type="component" value="Unassembled WGS sequence"/>
</dbReference>
<organism evidence="11 12">
    <name type="scientific">Periplaneta americana</name>
    <name type="common">American cockroach</name>
    <name type="synonym">Blatta americana</name>
    <dbReference type="NCBI Taxonomy" id="6978"/>
    <lineage>
        <taxon>Eukaryota</taxon>
        <taxon>Metazoa</taxon>
        <taxon>Ecdysozoa</taxon>
        <taxon>Arthropoda</taxon>
        <taxon>Hexapoda</taxon>
        <taxon>Insecta</taxon>
        <taxon>Pterygota</taxon>
        <taxon>Neoptera</taxon>
        <taxon>Polyneoptera</taxon>
        <taxon>Dictyoptera</taxon>
        <taxon>Blattodea</taxon>
        <taxon>Blattoidea</taxon>
        <taxon>Blattidae</taxon>
        <taxon>Blattinae</taxon>
        <taxon>Periplaneta</taxon>
    </lineage>
</organism>
<accession>A0ABQ8TYQ2</accession>
<proteinExistence type="inferred from homology"/>
<evidence type="ECO:0000256" key="8">
    <source>
        <dbReference type="ARBA" id="ARBA00023136"/>
    </source>
</evidence>
<gene>
    <name evidence="11" type="ORF">ANN_03347</name>
</gene>
<dbReference type="InterPro" id="IPR029044">
    <property type="entry name" value="Nucleotide-diphossugar_trans"/>
</dbReference>